<protein>
    <submittedName>
        <fullName evidence="1">Uncharacterized protein</fullName>
    </submittedName>
</protein>
<dbReference type="Proteomes" id="UP001235939">
    <property type="component" value="Chromosome 07"/>
</dbReference>
<name>A0ABY6KTF5_9ARAC</name>
<sequence length="204" mass="22462">MTQWVVSTATIAKTSLEAQIESPSFSASAQQSCVACGSNNLLLVLLLHQASRLGGLHHHPAALQGWVFRHGLDENTLPILASIKTLLSQRRTEECSKRPPPCLEEISLKVAEPPSFQQLEIDFCIGHFIKGIILKRCSKEDEKMWASQEKKRRGREINSPDGAVVKEGAEIAVGLKGVCAPRGHHSLGRNVSLVTSRSEARRRR</sequence>
<accession>A0ABY6KTF5</accession>
<keyword evidence="2" id="KW-1185">Reference proteome</keyword>
<gene>
    <name evidence="1" type="ORF">LAZ67_7002698</name>
</gene>
<dbReference type="EMBL" id="CP092869">
    <property type="protein sequence ID" value="UYV70365.1"/>
    <property type="molecule type" value="Genomic_DNA"/>
</dbReference>
<evidence type="ECO:0000313" key="1">
    <source>
        <dbReference type="EMBL" id="UYV70365.1"/>
    </source>
</evidence>
<evidence type="ECO:0000313" key="2">
    <source>
        <dbReference type="Proteomes" id="UP001235939"/>
    </source>
</evidence>
<reference evidence="1 2" key="1">
    <citation type="submission" date="2022-01" db="EMBL/GenBank/DDBJ databases">
        <title>A chromosomal length assembly of Cordylochernes scorpioides.</title>
        <authorList>
            <person name="Zeh D."/>
            <person name="Zeh J."/>
        </authorList>
    </citation>
    <scope>NUCLEOTIDE SEQUENCE [LARGE SCALE GENOMIC DNA]</scope>
    <source>
        <strain evidence="1">IN4F17</strain>
        <tissue evidence="1">Whole Body</tissue>
    </source>
</reference>
<organism evidence="1 2">
    <name type="scientific">Cordylochernes scorpioides</name>
    <dbReference type="NCBI Taxonomy" id="51811"/>
    <lineage>
        <taxon>Eukaryota</taxon>
        <taxon>Metazoa</taxon>
        <taxon>Ecdysozoa</taxon>
        <taxon>Arthropoda</taxon>
        <taxon>Chelicerata</taxon>
        <taxon>Arachnida</taxon>
        <taxon>Pseudoscorpiones</taxon>
        <taxon>Cheliferoidea</taxon>
        <taxon>Chernetidae</taxon>
        <taxon>Cordylochernes</taxon>
    </lineage>
</organism>
<proteinExistence type="predicted"/>